<dbReference type="RefSeq" id="WP_315732760.1">
    <property type="nucleotide sequence ID" value="NZ_JAVYII010000004.1"/>
</dbReference>
<evidence type="ECO:0000313" key="4">
    <source>
        <dbReference type="Proteomes" id="UP001268542"/>
    </source>
</evidence>
<protein>
    <recommendedName>
        <fullName evidence="5">DUF5666 domain-containing protein</fullName>
    </recommendedName>
</protein>
<name>A0ABU3PVT4_9ACTN</name>
<keyword evidence="2" id="KW-0732">Signal</keyword>
<accession>A0ABU3PVT4</accession>
<feature type="compositionally biased region" description="Acidic residues" evidence="1">
    <location>
        <begin position="215"/>
        <end position="225"/>
    </location>
</feature>
<feature type="signal peptide" evidence="2">
    <location>
        <begin position="1"/>
        <end position="30"/>
    </location>
</feature>
<evidence type="ECO:0000256" key="1">
    <source>
        <dbReference type="SAM" id="MobiDB-lite"/>
    </source>
</evidence>
<organism evidence="3 4">
    <name type="scientific">Nocardioides imazamoxiresistens</name>
    <dbReference type="NCBI Taxonomy" id="3231893"/>
    <lineage>
        <taxon>Bacteria</taxon>
        <taxon>Bacillati</taxon>
        <taxon>Actinomycetota</taxon>
        <taxon>Actinomycetes</taxon>
        <taxon>Propionibacteriales</taxon>
        <taxon>Nocardioidaceae</taxon>
        <taxon>Nocardioides</taxon>
    </lineage>
</organism>
<gene>
    <name evidence="3" type="ORF">RDV89_09465</name>
</gene>
<feature type="region of interest" description="Disordered" evidence="1">
    <location>
        <begin position="32"/>
        <end position="51"/>
    </location>
</feature>
<reference evidence="3 4" key="1">
    <citation type="submission" date="2023-08" db="EMBL/GenBank/DDBJ databases">
        <title>Nocardioides seae sp. nov., a bacterium isolated from a soil.</title>
        <authorList>
            <person name="Wang X."/>
        </authorList>
    </citation>
    <scope>NUCLEOTIDE SEQUENCE [LARGE SCALE GENOMIC DNA]</scope>
    <source>
        <strain evidence="3 4">YZH12</strain>
    </source>
</reference>
<feature type="region of interest" description="Disordered" evidence="1">
    <location>
        <begin position="209"/>
        <end position="228"/>
    </location>
</feature>
<comment type="caution">
    <text evidence="3">The sequence shown here is derived from an EMBL/GenBank/DDBJ whole genome shotgun (WGS) entry which is preliminary data.</text>
</comment>
<sequence length="303" mass="29291">MPPTTLSTGIVRTGALAASGVMALSFAAYASADTPDAGDGTTERPGGRGAAGLVTSVGDDSAEVEGADGTVTVTWTDDTTFTERVEGSLDDVAVGSCVAVGPAGDVTVREAVDGECGPVGPGGRPASDEDAPEPPADGEAPARPVRGIVTAVSDTGFTVESTAPRRGGDDTDADAEAESVTVTVDDDTTFWLVVEADSSAVQEGRCLTARGAAESTDETTDETADDSTVTAAAVTVGDAVDGECASGPAGPGDAGGPGAHGPGADGTDGPGAHGDRGPGRGPGADAEDDDPAGESDTATPSAA</sequence>
<feature type="region of interest" description="Disordered" evidence="1">
    <location>
        <begin position="113"/>
        <end position="179"/>
    </location>
</feature>
<dbReference type="EMBL" id="JAVYII010000004">
    <property type="protein sequence ID" value="MDT9593294.1"/>
    <property type="molecule type" value="Genomic_DNA"/>
</dbReference>
<evidence type="ECO:0000256" key="2">
    <source>
        <dbReference type="SAM" id="SignalP"/>
    </source>
</evidence>
<evidence type="ECO:0000313" key="3">
    <source>
        <dbReference type="EMBL" id="MDT9593294.1"/>
    </source>
</evidence>
<feature type="chain" id="PRO_5046944132" description="DUF5666 domain-containing protein" evidence="2">
    <location>
        <begin position="31"/>
        <end position="303"/>
    </location>
</feature>
<feature type="compositionally biased region" description="Gly residues" evidence="1">
    <location>
        <begin position="249"/>
        <end position="272"/>
    </location>
</feature>
<feature type="compositionally biased region" description="Polar residues" evidence="1">
    <location>
        <begin position="152"/>
        <end position="161"/>
    </location>
</feature>
<evidence type="ECO:0008006" key="5">
    <source>
        <dbReference type="Google" id="ProtNLM"/>
    </source>
</evidence>
<feature type="region of interest" description="Disordered" evidence="1">
    <location>
        <begin position="239"/>
        <end position="303"/>
    </location>
</feature>
<keyword evidence="4" id="KW-1185">Reference proteome</keyword>
<proteinExistence type="predicted"/>
<dbReference type="Proteomes" id="UP001268542">
    <property type="component" value="Unassembled WGS sequence"/>
</dbReference>